<organism evidence="2 3">
    <name type="scientific">Lentithecium fluviatile CBS 122367</name>
    <dbReference type="NCBI Taxonomy" id="1168545"/>
    <lineage>
        <taxon>Eukaryota</taxon>
        <taxon>Fungi</taxon>
        <taxon>Dikarya</taxon>
        <taxon>Ascomycota</taxon>
        <taxon>Pezizomycotina</taxon>
        <taxon>Dothideomycetes</taxon>
        <taxon>Pleosporomycetidae</taxon>
        <taxon>Pleosporales</taxon>
        <taxon>Massarineae</taxon>
        <taxon>Lentitheciaceae</taxon>
        <taxon>Lentithecium</taxon>
    </lineage>
</organism>
<feature type="region of interest" description="Disordered" evidence="1">
    <location>
        <begin position="1"/>
        <end position="37"/>
    </location>
</feature>
<dbReference type="AlphaFoldDB" id="A0A6G1IWM5"/>
<dbReference type="Proteomes" id="UP000799291">
    <property type="component" value="Unassembled WGS sequence"/>
</dbReference>
<name>A0A6G1IWM5_9PLEO</name>
<protein>
    <submittedName>
        <fullName evidence="2">Uncharacterized protein</fullName>
    </submittedName>
</protein>
<sequence length="224" mass="25741">MRFHGLQRMPDPLHLPYRSQDRHGERGRTYATRQHPPVPNSTYSVAIPFLQGWDINWVELGVSGNKAQNQFYDPHDKGRLHDCPLDPQIDCQRGVTRDIDKALDKELAFSECKEIGAQFAVQAIYRSREMCLDFFYTDGPGMAAAGVKPKDGKAAGRSSYCECTMMRHFLGRWCHVRCFVLENQRNEEHWHKALYRVCACGVCIGSLRNRKVVCSWCSGEILFR</sequence>
<dbReference type="EMBL" id="MU005588">
    <property type="protein sequence ID" value="KAF2682289.1"/>
    <property type="molecule type" value="Genomic_DNA"/>
</dbReference>
<keyword evidence="3" id="KW-1185">Reference proteome</keyword>
<feature type="compositionally biased region" description="Basic and acidic residues" evidence="1">
    <location>
        <begin position="19"/>
        <end position="28"/>
    </location>
</feature>
<reference evidence="2" key="1">
    <citation type="journal article" date="2020" name="Stud. Mycol.">
        <title>101 Dothideomycetes genomes: a test case for predicting lifestyles and emergence of pathogens.</title>
        <authorList>
            <person name="Haridas S."/>
            <person name="Albert R."/>
            <person name="Binder M."/>
            <person name="Bloem J."/>
            <person name="Labutti K."/>
            <person name="Salamov A."/>
            <person name="Andreopoulos B."/>
            <person name="Baker S."/>
            <person name="Barry K."/>
            <person name="Bills G."/>
            <person name="Bluhm B."/>
            <person name="Cannon C."/>
            <person name="Castanera R."/>
            <person name="Culley D."/>
            <person name="Daum C."/>
            <person name="Ezra D."/>
            <person name="Gonzalez J."/>
            <person name="Henrissat B."/>
            <person name="Kuo A."/>
            <person name="Liang C."/>
            <person name="Lipzen A."/>
            <person name="Lutzoni F."/>
            <person name="Magnuson J."/>
            <person name="Mondo S."/>
            <person name="Nolan M."/>
            <person name="Ohm R."/>
            <person name="Pangilinan J."/>
            <person name="Park H.-J."/>
            <person name="Ramirez L."/>
            <person name="Alfaro M."/>
            <person name="Sun H."/>
            <person name="Tritt A."/>
            <person name="Yoshinaga Y."/>
            <person name="Zwiers L.-H."/>
            <person name="Turgeon B."/>
            <person name="Goodwin S."/>
            <person name="Spatafora J."/>
            <person name="Crous P."/>
            <person name="Grigoriev I."/>
        </authorList>
    </citation>
    <scope>NUCLEOTIDE SEQUENCE</scope>
    <source>
        <strain evidence="2">CBS 122367</strain>
    </source>
</reference>
<evidence type="ECO:0000256" key="1">
    <source>
        <dbReference type="SAM" id="MobiDB-lite"/>
    </source>
</evidence>
<evidence type="ECO:0000313" key="2">
    <source>
        <dbReference type="EMBL" id="KAF2682289.1"/>
    </source>
</evidence>
<accession>A0A6G1IWM5</accession>
<gene>
    <name evidence="2" type="ORF">K458DRAFT_74071</name>
</gene>
<proteinExistence type="predicted"/>
<evidence type="ECO:0000313" key="3">
    <source>
        <dbReference type="Proteomes" id="UP000799291"/>
    </source>
</evidence>